<organism evidence="2 4">
    <name type="scientific">Vanilla planifolia</name>
    <name type="common">Vanilla</name>
    <dbReference type="NCBI Taxonomy" id="51239"/>
    <lineage>
        <taxon>Eukaryota</taxon>
        <taxon>Viridiplantae</taxon>
        <taxon>Streptophyta</taxon>
        <taxon>Embryophyta</taxon>
        <taxon>Tracheophyta</taxon>
        <taxon>Spermatophyta</taxon>
        <taxon>Magnoliopsida</taxon>
        <taxon>Liliopsida</taxon>
        <taxon>Asparagales</taxon>
        <taxon>Orchidaceae</taxon>
        <taxon>Vanilloideae</taxon>
        <taxon>Vanilleae</taxon>
        <taxon>Vanilla</taxon>
    </lineage>
</organism>
<comment type="caution">
    <text evidence="2">The sequence shown here is derived from an EMBL/GenBank/DDBJ whole genome shotgun (WGS) entry which is preliminary data.</text>
</comment>
<dbReference type="Gene3D" id="1.20.1280.50">
    <property type="match status" value="1"/>
</dbReference>
<dbReference type="SUPFAM" id="SSF81383">
    <property type="entry name" value="F-box domain"/>
    <property type="match status" value="1"/>
</dbReference>
<name>A0A835RH95_VANPL</name>
<dbReference type="InterPro" id="IPR036047">
    <property type="entry name" value="F-box-like_dom_sf"/>
</dbReference>
<evidence type="ECO:0000313" key="2">
    <source>
        <dbReference type="EMBL" id="KAG0488954.1"/>
    </source>
</evidence>
<keyword evidence="4" id="KW-1185">Reference proteome</keyword>
<proteinExistence type="predicted"/>
<dbReference type="InterPro" id="IPR050796">
    <property type="entry name" value="SCF_F-box_component"/>
</dbReference>
<dbReference type="Gene3D" id="2.120.10.80">
    <property type="entry name" value="Kelch-type beta propeller"/>
    <property type="match status" value="1"/>
</dbReference>
<dbReference type="PROSITE" id="PS50181">
    <property type="entry name" value="FBOX"/>
    <property type="match status" value="1"/>
</dbReference>
<dbReference type="EMBL" id="JADCNM010000003">
    <property type="protein sequence ID" value="KAG0490682.1"/>
    <property type="molecule type" value="Genomic_DNA"/>
</dbReference>
<dbReference type="Proteomes" id="UP000636800">
    <property type="component" value="Chromosome 3"/>
</dbReference>
<protein>
    <recommendedName>
        <fullName evidence="1">F-box domain-containing protein</fullName>
    </recommendedName>
</protein>
<dbReference type="PANTHER" id="PTHR31672">
    <property type="entry name" value="BNACNNG10540D PROTEIN"/>
    <property type="match status" value="1"/>
</dbReference>
<feature type="domain" description="F-box" evidence="1">
    <location>
        <begin position="33"/>
        <end position="79"/>
    </location>
</feature>
<dbReference type="Pfam" id="PF00646">
    <property type="entry name" value="F-box"/>
    <property type="match status" value="1"/>
</dbReference>
<dbReference type="PANTHER" id="PTHR31672:SF12">
    <property type="entry name" value="F-BOX DOMAIN-CONTAINING PROTEIN"/>
    <property type="match status" value="1"/>
</dbReference>
<accession>A0A835RH95</accession>
<reference evidence="4 5" key="1">
    <citation type="journal article" date="2020" name="Nat. Food">
        <title>A phased Vanilla planifolia genome enables genetic improvement of flavour and production.</title>
        <authorList>
            <person name="Hasing T."/>
            <person name="Tang H."/>
            <person name="Brym M."/>
            <person name="Khazi F."/>
            <person name="Huang T."/>
            <person name="Chambers A.H."/>
        </authorList>
    </citation>
    <scope>NUCLEOTIDE SEQUENCE [LARGE SCALE GENOMIC DNA]</scope>
    <source>
        <tissue evidence="2">Leaf</tissue>
    </source>
</reference>
<dbReference type="InterPro" id="IPR001810">
    <property type="entry name" value="F-box_dom"/>
</dbReference>
<evidence type="ECO:0000259" key="1">
    <source>
        <dbReference type="PROSITE" id="PS50181"/>
    </source>
</evidence>
<dbReference type="AlphaFoldDB" id="A0A835RH95"/>
<dbReference type="EMBL" id="JADCNL010000003">
    <property type="protein sequence ID" value="KAG0488954.1"/>
    <property type="molecule type" value="Genomic_DNA"/>
</dbReference>
<sequence length="386" mass="43971">MAPSMRERTSFTGFGNQAAGRNIAAEKPVVMHPAIWGQLPDHLLDRILALLPLPVLLSLRPTCPRFHSLLQSPSFLSQLHSRSPSVAYFLLSHPQFSHRFLILHDTTADSWRKLSIPTYTYSNQLLSCSSGLLCFSVSHPSSSLLVYNLLMFSSRIVRCPIQSPSSVTLISKPHRSPHGYKIFLSSSVSNSFFLYDSDSWSWTSFPLFAPLLSLTNSHQDPVFFNRFLYFTTPEPFSVVGFDLIAKRWETEVAPQLPPELAFIRLVSGGGGERLFLIAGIGRDGISRSLKVWELVDGEQRRWEEVGRLPDLMCRKFVSVCYHNYLHVSCIWHEGMVCVCCTTWSELLVFKVARGTWHWLPKCPMLQDKWSCGFRWFSFVPDIYAMV</sequence>
<dbReference type="SUPFAM" id="SSF50965">
    <property type="entry name" value="Galactose oxidase, central domain"/>
    <property type="match status" value="1"/>
</dbReference>
<evidence type="ECO:0000313" key="3">
    <source>
        <dbReference type="EMBL" id="KAG0490682.1"/>
    </source>
</evidence>
<dbReference type="InterPro" id="IPR015915">
    <property type="entry name" value="Kelch-typ_b-propeller"/>
</dbReference>
<evidence type="ECO:0000313" key="4">
    <source>
        <dbReference type="Proteomes" id="UP000636800"/>
    </source>
</evidence>
<dbReference type="Proteomes" id="UP000639772">
    <property type="component" value="Chromosome 3"/>
</dbReference>
<evidence type="ECO:0000313" key="5">
    <source>
        <dbReference type="Proteomes" id="UP000639772"/>
    </source>
</evidence>
<dbReference type="SMART" id="SM00256">
    <property type="entry name" value="FBOX"/>
    <property type="match status" value="1"/>
</dbReference>
<dbReference type="InterPro" id="IPR011043">
    <property type="entry name" value="Gal_Oxase/kelch_b-propeller"/>
</dbReference>
<dbReference type="OrthoDB" id="1703411at2759"/>
<gene>
    <name evidence="3" type="ORF">HPP92_007545</name>
    <name evidence="2" type="ORF">HPP92_007765</name>
</gene>